<evidence type="ECO:0000256" key="2">
    <source>
        <dbReference type="ARBA" id="ARBA00023134"/>
    </source>
</evidence>
<keyword evidence="4" id="KW-0175">Coiled coil</keyword>
<dbReference type="GO" id="GO:0005938">
    <property type="term" value="C:cell cortex"/>
    <property type="evidence" value="ECO:0007669"/>
    <property type="project" value="UniProtKB-ARBA"/>
</dbReference>
<dbReference type="EMBL" id="MCGN01000007">
    <property type="protein sequence ID" value="ORY94554.1"/>
    <property type="molecule type" value="Genomic_DNA"/>
</dbReference>
<dbReference type="PROSITE" id="PS51719">
    <property type="entry name" value="G_SEPTIN"/>
    <property type="match status" value="1"/>
</dbReference>
<evidence type="ECO:0000256" key="1">
    <source>
        <dbReference type="ARBA" id="ARBA00022741"/>
    </source>
</evidence>
<dbReference type="Pfam" id="PF00735">
    <property type="entry name" value="Septin"/>
    <property type="match status" value="1"/>
</dbReference>
<dbReference type="OMA" id="EAPILCK"/>
<comment type="caution">
    <text evidence="7">The sequence shown here is derived from an EMBL/GenBank/DDBJ whole genome shotgun (WGS) entry which is preliminary data.</text>
</comment>
<proteinExistence type="inferred from homology"/>
<dbReference type="GO" id="GO:0005525">
    <property type="term" value="F:GTP binding"/>
    <property type="evidence" value="ECO:0007669"/>
    <property type="project" value="UniProtKB-KW"/>
</dbReference>
<dbReference type="PIRSF" id="PIRSF006698">
    <property type="entry name" value="Septin"/>
    <property type="match status" value="1"/>
</dbReference>
<dbReference type="OrthoDB" id="416553at2759"/>
<dbReference type="InterPro" id="IPR027417">
    <property type="entry name" value="P-loop_NTPase"/>
</dbReference>
<evidence type="ECO:0000313" key="7">
    <source>
        <dbReference type="EMBL" id="ORY94554.1"/>
    </source>
</evidence>
<evidence type="ECO:0000259" key="6">
    <source>
        <dbReference type="PROSITE" id="PS51719"/>
    </source>
</evidence>
<dbReference type="PANTHER" id="PTHR18884">
    <property type="entry name" value="SEPTIN"/>
    <property type="match status" value="1"/>
</dbReference>
<feature type="coiled-coil region" evidence="4">
    <location>
        <begin position="360"/>
        <end position="405"/>
    </location>
</feature>
<dbReference type="GO" id="GO:0032156">
    <property type="term" value="C:septin cytoskeleton"/>
    <property type="evidence" value="ECO:0007669"/>
    <property type="project" value="UniProtKB-ARBA"/>
</dbReference>
<feature type="domain" description="Septin-type G" evidence="6">
    <location>
        <begin position="49"/>
        <end position="316"/>
    </location>
</feature>
<keyword evidence="8" id="KW-1185">Reference proteome</keyword>
<dbReference type="InParanoid" id="A0A1X2H7N2"/>
<dbReference type="InterPro" id="IPR030379">
    <property type="entry name" value="G_SEPTIN_dom"/>
</dbReference>
<evidence type="ECO:0000256" key="4">
    <source>
        <dbReference type="SAM" id="Coils"/>
    </source>
</evidence>
<dbReference type="SUPFAM" id="SSF52540">
    <property type="entry name" value="P-loop containing nucleoside triphosphate hydrolases"/>
    <property type="match status" value="1"/>
</dbReference>
<reference evidence="7 8" key="1">
    <citation type="submission" date="2016-07" db="EMBL/GenBank/DDBJ databases">
        <title>Pervasive Adenine N6-methylation of Active Genes in Fungi.</title>
        <authorList>
            <consortium name="DOE Joint Genome Institute"/>
            <person name="Mondo S.J."/>
            <person name="Dannebaum R.O."/>
            <person name="Kuo R.C."/>
            <person name="Labutti K."/>
            <person name="Haridas S."/>
            <person name="Kuo A."/>
            <person name="Salamov A."/>
            <person name="Ahrendt S.R."/>
            <person name="Lipzen A."/>
            <person name="Sullivan W."/>
            <person name="Andreopoulos W.B."/>
            <person name="Clum A."/>
            <person name="Lindquist E."/>
            <person name="Daum C."/>
            <person name="Ramamoorthy G.K."/>
            <person name="Gryganskyi A."/>
            <person name="Culley D."/>
            <person name="Magnuson J.K."/>
            <person name="James T.Y."/>
            <person name="O'Malley M.A."/>
            <person name="Stajich J.E."/>
            <person name="Spatafora J.W."/>
            <person name="Visel A."/>
            <person name="Grigoriev I.V."/>
        </authorList>
    </citation>
    <scope>NUCLEOTIDE SEQUENCE [LARGE SCALE GENOMIC DNA]</scope>
    <source>
        <strain evidence="7 8">NRRL 2496</strain>
    </source>
</reference>
<evidence type="ECO:0000256" key="5">
    <source>
        <dbReference type="SAM" id="MobiDB-lite"/>
    </source>
</evidence>
<dbReference type="CDD" id="cd01850">
    <property type="entry name" value="CDC_Septin"/>
    <property type="match status" value="1"/>
</dbReference>
<evidence type="ECO:0000313" key="8">
    <source>
        <dbReference type="Proteomes" id="UP000242180"/>
    </source>
</evidence>
<keyword evidence="1 3" id="KW-0547">Nucleotide-binding</keyword>
<dbReference type="Proteomes" id="UP000242180">
    <property type="component" value="Unassembled WGS sequence"/>
</dbReference>
<sequence>MPLEHALQTRGTFPDPGPWKQHPHRPVSLTAPLGVDAFARQARTRARRAPYQLNVMVVGETGLGKSTFMNTLFNTDLHEQHPKVPQDTKTVAITPLHFELEEEGVKLHLCLIDTPGFGDRLNREEDVQPILEYIDAQYDAYYETERTASFRRQINDTRVHMCLYFIQPTGHHLKELDIVTLKELSTKLNVIPVIAKADTLTREERTTFKEAILQDLHEHNISIYPTAYPDDRDPYDSIEKHIPFAVMGSNEFVTSKKSNKLVRGREYRWGIVEVDDPDHCDVVYLRSLLVEECMHELKELTHGHHYHEHRARILRGHGRADSLLECDEEYDTRVTKVKERTLAEFKDKEENMRNDFVGMVKDTEDGLRQREQELQRKRDEMMSELENQQQQIAQLEKELTQKLSLRQ</sequence>
<organism evidence="7 8">
    <name type="scientific">Syncephalastrum racemosum</name>
    <name type="common">Filamentous fungus</name>
    <dbReference type="NCBI Taxonomy" id="13706"/>
    <lineage>
        <taxon>Eukaryota</taxon>
        <taxon>Fungi</taxon>
        <taxon>Fungi incertae sedis</taxon>
        <taxon>Mucoromycota</taxon>
        <taxon>Mucoromycotina</taxon>
        <taxon>Mucoromycetes</taxon>
        <taxon>Mucorales</taxon>
        <taxon>Syncephalastraceae</taxon>
        <taxon>Syncephalastrum</taxon>
    </lineage>
</organism>
<accession>A0A1X2H7N2</accession>
<name>A0A1X2H7N2_SYNRA</name>
<feature type="region of interest" description="Disordered" evidence="5">
    <location>
        <begin position="1"/>
        <end position="26"/>
    </location>
</feature>
<dbReference type="InterPro" id="IPR016491">
    <property type="entry name" value="Septin"/>
</dbReference>
<gene>
    <name evidence="7" type="ORF">BCR43DRAFT_476325</name>
</gene>
<dbReference type="AlphaFoldDB" id="A0A1X2H7N2"/>
<protein>
    <submittedName>
        <fullName evidence="7">Septin-domain-containing protein</fullName>
    </submittedName>
</protein>
<evidence type="ECO:0000256" key="3">
    <source>
        <dbReference type="RuleBase" id="RU004560"/>
    </source>
</evidence>
<comment type="similarity">
    <text evidence="3">Belongs to the TRAFAC class TrmE-Era-EngA-EngB-Septin-like GTPase superfamily. Septin GTPase family.</text>
</comment>
<keyword evidence="2 3" id="KW-0342">GTP-binding</keyword>
<dbReference type="Gene3D" id="3.40.50.300">
    <property type="entry name" value="P-loop containing nucleotide triphosphate hydrolases"/>
    <property type="match status" value="1"/>
</dbReference>
<dbReference type="STRING" id="13706.A0A1X2H7N2"/>